<feature type="transmembrane region" description="Helical" evidence="11">
    <location>
        <begin position="74"/>
        <end position="92"/>
    </location>
</feature>
<dbReference type="InterPro" id="IPR036640">
    <property type="entry name" value="ABC1_TM_sf"/>
</dbReference>
<dbReference type="OMA" id="LLTVRWF"/>
<dbReference type="GO" id="GO:0004497">
    <property type="term" value="F:monooxygenase activity"/>
    <property type="evidence" value="ECO:0007669"/>
    <property type="project" value="UniProtKB-KW"/>
</dbReference>
<dbReference type="Gene3D" id="1.20.1560.10">
    <property type="entry name" value="ABC transporter type 1, transmembrane domain"/>
    <property type="match status" value="1"/>
</dbReference>
<keyword evidence="2 10" id="KW-0349">Heme</keyword>
<evidence type="ECO:0000256" key="5">
    <source>
        <dbReference type="ARBA" id="ARBA00022989"/>
    </source>
</evidence>
<dbReference type="GeneID" id="27727892"/>
<dbReference type="InterPro" id="IPR050196">
    <property type="entry name" value="Cytochrome_P450_Monoox"/>
</dbReference>
<comment type="caution">
    <text evidence="12">The sequence shown here is derived from an EMBL/GenBank/DDBJ whole genome shotgun (WGS) entry which is preliminary data.</text>
</comment>
<proteinExistence type="inferred from homology"/>
<sequence length="593" mass="67038">MGGFSYCCCQRVFKYGQHADYVLEAVGVSAAIASGVALALVNLVMGQFMNVLSGASLSEGVPPNFMSEVTKYSWVSYNITYAGTFFIAVGVFQASPIIMPCPPHSLLWGHLRLMGETLAKFPPNMYLQAVLTQLKEEHNLPDIWYLDLWPMGPEFIIVTSPDAAAIPTTVTAFPQCRLVKNHFSTSLGESFIEVTNGKEWKDLHHMLAPGLTPAAVRSYHDIIIEEAVALRNRFRRLATSEKVIDFGLEFGKFPFEVVARVFFGERIGTQHDNPGLYARVRSLADILGRKSGPKDPFTALRIRFQEWKVIRHLWRDILPYIERRFEALHQEKVIPNRTTATNLVDRMLAPHAQNSQPLSNSAITPIVHNALGFMAAGFGTTSDTISYAYMLLGAFPETLAKLREEHDRVFDRSFDKTLELVRENPALLKDMKYTAAVIHETLRLFPIGFVVRDPPPDMKYFEHNNKKYPIKGQAIGICAHTMHFNPEIFPEPTRFNPDRFTDSNPSYSRHAYRPFERGLRSCLGQNLAMEEMKIALLMTARWFDFELTDHQVAEGSKFLQSDLEAILGIHAYQTMSVTASPRGPVRMKIRALF</sequence>
<keyword evidence="8" id="KW-0503">Monooxygenase</keyword>
<evidence type="ECO:0000313" key="12">
    <source>
        <dbReference type="EMBL" id="KEZ39874.1"/>
    </source>
</evidence>
<evidence type="ECO:0000256" key="6">
    <source>
        <dbReference type="ARBA" id="ARBA00023002"/>
    </source>
</evidence>
<comment type="cofactor">
    <cofactor evidence="10">
        <name>heme</name>
        <dbReference type="ChEBI" id="CHEBI:30413"/>
    </cofactor>
</comment>
<dbReference type="GO" id="GO:0005524">
    <property type="term" value="F:ATP binding"/>
    <property type="evidence" value="ECO:0007669"/>
    <property type="project" value="InterPro"/>
</dbReference>
<keyword evidence="13" id="KW-1185">Reference proteome</keyword>
<evidence type="ECO:0000256" key="10">
    <source>
        <dbReference type="PIRSR" id="PIRSR602401-1"/>
    </source>
</evidence>
<dbReference type="SUPFAM" id="SSF48264">
    <property type="entry name" value="Cytochrome P450"/>
    <property type="match status" value="1"/>
</dbReference>
<gene>
    <name evidence="12" type="ORF">SAPIO_CDS8820</name>
</gene>
<dbReference type="PANTHER" id="PTHR24291">
    <property type="entry name" value="CYTOCHROME P450 FAMILY 4"/>
    <property type="match status" value="1"/>
</dbReference>
<evidence type="ECO:0000256" key="1">
    <source>
        <dbReference type="ARBA" id="ARBA00010617"/>
    </source>
</evidence>
<feature type="transmembrane region" description="Helical" evidence="11">
    <location>
        <begin position="21"/>
        <end position="45"/>
    </location>
</feature>
<evidence type="ECO:0000256" key="2">
    <source>
        <dbReference type="ARBA" id="ARBA00022617"/>
    </source>
</evidence>
<dbReference type="InterPro" id="IPR001128">
    <property type="entry name" value="Cyt_P450"/>
</dbReference>
<name>A0A084FXR2_PSEDA</name>
<dbReference type="OrthoDB" id="10029320at2759"/>
<evidence type="ECO:0000256" key="3">
    <source>
        <dbReference type="ARBA" id="ARBA00022692"/>
    </source>
</evidence>
<dbReference type="PANTHER" id="PTHR24291:SF50">
    <property type="entry name" value="BIFUNCTIONAL ALBAFLAVENONE MONOOXYGENASE_TERPENE SYNTHASE"/>
    <property type="match status" value="1"/>
</dbReference>
<keyword evidence="5 11" id="KW-1133">Transmembrane helix</keyword>
<dbReference type="GO" id="GO:0020037">
    <property type="term" value="F:heme binding"/>
    <property type="evidence" value="ECO:0007669"/>
    <property type="project" value="InterPro"/>
</dbReference>
<reference evidence="12 13" key="1">
    <citation type="journal article" date="2014" name="Genome Announc.">
        <title>Draft genome sequence of the pathogenic fungus Scedosporium apiospermum.</title>
        <authorList>
            <person name="Vandeputte P."/>
            <person name="Ghamrawi S."/>
            <person name="Rechenmann M."/>
            <person name="Iltis A."/>
            <person name="Giraud S."/>
            <person name="Fleury M."/>
            <person name="Thornton C."/>
            <person name="Delhaes L."/>
            <person name="Meyer W."/>
            <person name="Papon N."/>
            <person name="Bouchara J.P."/>
        </authorList>
    </citation>
    <scope>NUCLEOTIDE SEQUENCE [LARGE SCALE GENOMIC DNA]</scope>
    <source>
        <strain evidence="12 13">IHEM 14462</strain>
    </source>
</reference>
<keyword evidence="3 11" id="KW-0812">Transmembrane</keyword>
<dbReference type="HOGENOM" id="CLU_020492_1_1_1"/>
<dbReference type="GO" id="GO:0016020">
    <property type="term" value="C:membrane"/>
    <property type="evidence" value="ECO:0007669"/>
    <property type="project" value="InterPro"/>
</dbReference>
<keyword evidence="4 10" id="KW-0479">Metal-binding</keyword>
<evidence type="ECO:0000256" key="9">
    <source>
        <dbReference type="ARBA" id="ARBA00023136"/>
    </source>
</evidence>
<dbReference type="AlphaFoldDB" id="A0A084FXR2"/>
<dbReference type="InterPro" id="IPR036396">
    <property type="entry name" value="Cyt_P450_sf"/>
</dbReference>
<evidence type="ECO:0000256" key="8">
    <source>
        <dbReference type="ARBA" id="ARBA00023033"/>
    </source>
</evidence>
<comment type="similarity">
    <text evidence="1">Belongs to the cytochrome P450 family.</text>
</comment>
<dbReference type="EMBL" id="JOWA01000132">
    <property type="protein sequence ID" value="KEZ39874.1"/>
    <property type="molecule type" value="Genomic_DNA"/>
</dbReference>
<evidence type="ECO:0000313" key="13">
    <source>
        <dbReference type="Proteomes" id="UP000028545"/>
    </source>
</evidence>
<dbReference type="VEuPathDB" id="FungiDB:SAPIO_CDS8820"/>
<accession>A0A084FXR2</accession>
<dbReference type="PRINTS" id="PR00463">
    <property type="entry name" value="EP450I"/>
</dbReference>
<dbReference type="PRINTS" id="PR00385">
    <property type="entry name" value="P450"/>
</dbReference>
<dbReference type="RefSeq" id="XP_016639673.1">
    <property type="nucleotide sequence ID" value="XM_016790370.1"/>
</dbReference>
<evidence type="ECO:0000256" key="7">
    <source>
        <dbReference type="ARBA" id="ARBA00023004"/>
    </source>
</evidence>
<dbReference type="Proteomes" id="UP000028545">
    <property type="component" value="Unassembled WGS sequence"/>
</dbReference>
<dbReference type="InterPro" id="IPR002401">
    <property type="entry name" value="Cyt_P450_E_grp-I"/>
</dbReference>
<protein>
    <recommendedName>
        <fullName evidence="14">Cytochrome P450</fullName>
    </recommendedName>
</protein>
<feature type="binding site" description="axial binding residue" evidence="10">
    <location>
        <position position="522"/>
    </location>
    <ligand>
        <name>heme</name>
        <dbReference type="ChEBI" id="CHEBI:30413"/>
    </ligand>
    <ligandPart>
        <name>Fe</name>
        <dbReference type="ChEBI" id="CHEBI:18248"/>
    </ligandPart>
</feature>
<evidence type="ECO:0000256" key="4">
    <source>
        <dbReference type="ARBA" id="ARBA00022723"/>
    </source>
</evidence>
<dbReference type="Pfam" id="PF00067">
    <property type="entry name" value="p450"/>
    <property type="match status" value="1"/>
</dbReference>
<evidence type="ECO:0008006" key="14">
    <source>
        <dbReference type="Google" id="ProtNLM"/>
    </source>
</evidence>
<organism evidence="12 13">
    <name type="scientific">Pseudallescheria apiosperma</name>
    <name type="common">Scedosporium apiospermum</name>
    <dbReference type="NCBI Taxonomy" id="563466"/>
    <lineage>
        <taxon>Eukaryota</taxon>
        <taxon>Fungi</taxon>
        <taxon>Dikarya</taxon>
        <taxon>Ascomycota</taxon>
        <taxon>Pezizomycotina</taxon>
        <taxon>Sordariomycetes</taxon>
        <taxon>Hypocreomycetidae</taxon>
        <taxon>Microascales</taxon>
        <taxon>Microascaceae</taxon>
        <taxon>Scedosporium</taxon>
    </lineage>
</organism>
<evidence type="ECO:0000256" key="11">
    <source>
        <dbReference type="SAM" id="Phobius"/>
    </source>
</evidence>
<dbReference type="Gene3D" id="1.10.630.10">
    <property type="entry name" value="Cytochrome P450"/>
    <property type="match status" value="1"/>
</dbReference>
<keyword evidence="9 11" id="KW-0472">Membrane</keyword>
<dbReference type="GO" id="GO:0016705">
    <property type="term" value="F:oxidoreductase activity, acting on paired donors, with incorporation or reduction of molecular oxygen"/>
    <property type="evidence" value="ECO:0007669"/>
    <property type="project" value="InterPro"/>
</dbReference>
<keyword evidence="6" id="KW-0560">Oxidoreductase</keyword>
<keyword evidence="7 10" id="KW-0408">Iron</keyword>
<dbReference type="KEGG" id="sapo:SAPIO_CDS8820"/>
<dbReference type="GO" id="GO:0005506">
    <property type="term" value="F:iron ion binding"/>
    <property type="evidence" value="ECO:0007669"/>
    <property type="project" value="InterPro"/>
</dbReference>